<evidence type="ECO:0000256" key="3">
    <source>
        <dbReference type="ARBA" id="ARBA00022598"/>
    </source>
</evidence>
<keyword evidence="9 14" id="KW-0520">NAD</keyword>
<evidence type="ECO:0000256" key="12">
    <source>
        <dbReference type="ARBA" id="ARBA00034005"/>
    </source>
</evidence>
<feature type="binding site" evidence="14">
    <location>
        <position position="417"/>
    </location>
    <ligand>
        <name>Zn(2+)</name>
        <dbReference type="ChEBI" id="CHEBI:29105"/>
    </ligand>
</feature>
<dbReference type="InterPro" id="IPR001357">
    <property type="entry name" value="BRCT_dom"/>
</dbReference>
<accession>A0A498RAU3</accession>
<feature type="binding site" evidence="14">
    <location>
        <position position="122"/>
    </location>
    <ligand>
        <name>NAD(+)</name>
        <dbReference type="ChEBI" id="CHEBI:57540"/>
    </ligand>
</feature>
<dbReference type="EC" id="6.5.1.2" evidence="1 14"/>
<reference evidence="18 19" key="1">
    <citation type="submission" date="2018-06" db="EMBL/GenBank/DDBJ databases">
        <authorList>
            <person name="Strepis N."/>
        </authorList>
    </citation>
    <scope>NUCLEOTIDE SEQUENCE [LARGE SCALE GENOMIC DNA]</scope>
    <source>
        <strain evidence="18">LUCI</strain>
    </source>
</reference>
<dbReference type="InterPro" id="IPR036420">
    <property type="entry name" value="BRCT_dom_sf"/>
</dbReference>
<dbReference type="InterPro" id="IPR001679">
    <property type="entry name" value="DNA_ligase"/>
</dbReference>
<sequence>MQQEAAREAAELRKQVHDRIKELREKIEYHNKKYYEEDAPEITDHEYDLMLRELQNLEQEHPESVTSESPTKKVGGKAKRGVKQIAHDVPMLSLDDRFSREEVADFITKMQREVENPVFIVEHKIDGLSVALRYRDGKFAEGMTRGDGISYGEDISENLKMIDSVPLSIHEKLPYLEVRGEVYMDNDAFVAVNERQEEIEGKIFANPRNCAAGTMRQLDPNVVAERNLSIFVFNLQAIQGKNFTSHAATLDWLAMQGFPVPKYFKCVTEEEVWEAITLIDETRGELPFGIDGAVIKLDNLADREKLGASSKVPRWAIAYKYPPEEKATMVLDIEVNVGRTGRLTPLAILEPVRLAGTTVSRASLHNQDQIDRLDIRIGDTVIVRKAAEIIPEIVRVIKEQRPEGSASFKIPDRCPVCGAPALRGEDGADIRCTGINCPAQLARLIVHFASRGAMDIEGLGPAAVHSLMDKGYIKDIADIYYLKNYRNDFIANGITPRPRKQLALGKEERPRKQKEPDYTASTDNLLSAIERSKEQSLERLINGFGIPNIGKHTGSILEENFPDIHAIAKISYDKYKQLKEIEKQLKKERSRLEKTLKTSTRPEDLNMLSEINKKLSDAEKELKTNGDIKGMGEVSIKALSDFFAEPQTKVILERLEQAGVNMKSSSAGKVIDNRLEGATFVLTGTLPTLGREEASQLIKEYGGRVAGSVSKKTTYLLAGEGAGDKMNKAQSLGIKIITEAEFLSLLKS</sequence>
<dbReference type="Pfam" id="PF01653">
    <property type="entry name" value="DNA_ligase_aden"/>
    <property type="match status" value="1"/>
</dbReference>
<evidence type="ECO:0000256" key="2">
    <source>
        <dbReference type="ARBA" id="ARBA00013308"/>
    </source>
</evidence>
<dbReference type="Gene3D" id="3.40.50.10190">
    <property type="entry name" value="BRCT domain"/>
    <property type="match status" value="1"/>
</dbReference>
<keyword evidence="3 14" id="KW-0436">Ligase</keyword>
<feature type="binding site" evidence="14">
    <location>
        <begin position="93"/>
        <end position="94"/>
    </location>
    <ligand>
        <name>NAD(+)</name>
        <dbReference type="ChEBI" id="CHEBI:57540"/>
    </ligand>
</feature>
<evidence type="ECO:0000256" key="13">
    <source>
        <dbReference type="ARBA" id="ARBA00060881"/>
    </source>
</evidence>
<evidence type="ECO:0000256" key="9">
    <source>
        <dbReference type="ARBA" id="ARBA00023027"/>
    </source>
</evidence>
<dbReference type="InterPro" id="IPR004149">
    <property type="entry name" value="Znf_DNAligase_C4"/>
</dbReference>
<evidence type="ECO:0000313" key="18">
    <source>
        <dbReference type="EMBL" id="VBB08551.1"/>
    </source>
</evidence>
<dbReference type="PANTHER" id="PTHR23389">
    <property type="entry name" value="CHROMOSOME TRANSMISSION FIDELITY FACTOR 18"/>
    <property type="match status" value="1"/>
</dbReference>
<feature type="binding site" evidence="14">
    <location>
        <position position="296"/>
    </location>
    <ligand>
        <name>NAD(+)</name>
        <dbReference type="ChEBI" id="CHEBI:57540"/>
    </ligand>
</feature>
<name>A0A498RAU3_9FIRM</name>
<dbReference type="SMART" id="SM00292">
    <property type="entry name" value="BRCT"/>
    <property type="match status" value="1"/>
</dbReference>
<comment type="cofactor">
    <cofactor evidence="14">
        <name>Mg(2+)</name>
        <dbReference type="ChEBI" id="CHEBI:18420"/>
    </cofactor>
    <cofactor evidence="14">
        <name>Mn(2+)</name>
        <dbReference type="ChEBI" id="CHEBI:29035"/>
    </cofactor>
</comment>
<feature type="binding site" evidence="14">
    <location>
        <position position="437"/>
    </location>
    <ligand>
        <name>Zn(2+)</name>
        <dbReference type="ChEBI" id="CHEBI:29105"/>
    </ligand>
</feature>
<evidence type="ECO:0000256" key="4">
    <source>
        <dbReference type="ARBA" id="ARBA00022705"/>
    </source>
</evidence>
<feature type="binding site" evidence="14">
    <location>
        <begin position="44"/>
        <end position="48"/>
    </location>
    <ligand>
        <name>NAD(+)</name>
        <dbReference type="ChEBI" id="CHEBI:57540"/>
    </ligand>
</feature>
<dbReference type="HAMAP" id="MF_01588">
    <property type="entry name" value="DNA_ligase_A"/>
    <property type="match status" value="1"/>
</dbReference>
<dbReference type="InterPro" id="IPR004150">
    <property type="entry name" value="NAD_DNA_ligase_OB"/>
</dbReference>
<feature type="domain" description="BRCT" evidence="17">
    <location>
        <begin position="670"/>
        <end position="748"/>
    </location>
</feature>
<gene>
    <name evidence="14" type="primary">ligA</name>
    <name evidence="18" type="ORF">LUCI_3829</name>
</gene>
<dbReference type="FunFam" id="2.40.50.140:FF:000012">
    <property type="entry name" value="DNA ligase"/>
    <property type="match status" value="1"/>
</dbReference>
<keyword evidence="19" id="KW-1185">Reference proteome</keyword>
<feature type="active site" description="N6-AMP-lysine intermediate" evidence="14">
    <location>
        <position position="124"/>
    </location>
</feature>
<feature type="binding site" evidence="14">
    <location>
        <position position="414"/>
    </location>
    <ligand>
        <name>Zn(2+)</name>
        <dbReference type="ChEBI" id="CHEBI:29105"/>
    </ligand>
</feature>
<protein>
    <recommendedName>
        <fullName evidence="2 14">DNA ligase</fullName>
        <ecNumber evidence="1 14">6.5.1.2</ecNumber>
    </recommendedName>
    <alternativeName>
        <fullName evidence="14">Polydeoxyribonucleotide synthase [NAD(+)]</fullName>
    </alternativeName>
</protein>
<dbReference type="Pfam" id="PF03119">
    <property type="entry name" value="DNA_ligase_ZBD"/>
    <property type="match status" value="1"/>
</dbReference>
<dbReference type="Gene3D" id="1.10.150.20">
    <property type="entry name" value="5' to 3' exonuclease, C-terminal subdomain"/>
    <property type="match status" value="2"/>
</dbReference>
<feature type="region of interest" description="Disordered" evidence="16">
    <location>
        <begin position="501"/>
        <end position="522"/>
    </location>
</feature>
<keyword evidence="8 14" id="KW-0460">Magnesium</keyword>
<dbReference type="Pfam" id="PF00533">
    <property type="entry name" value="BRCT"/>
    <property type="match status" value="1"/>
</dbReference>
<dbReference type="Gene3D" id="3.30.470.30">
    <property type="entry name" value="DNA ligase/mRNA capping enzyme"/>
    <property type="match status" value="1"/>
</dbReference>
<dbReference type="PIRSF" id="PIRSF001604">
    <property type="entry name" value="LigA"/>
    <property type="match status" value="1"/>
</dbReference>
<feature type="binding site" evidence="14">
    <location>
        <position position="145"/>
    </location>
    <ligand>
        <name>NAD(+)</name>
        <dbReference type="ChEBI" id="CHEBI:57540"/>
    </ligand>
</feature>
<dbReference type="Gene3D" id="6.20.10.30">
    <property type="match status" value="1"/>
</dbReference>
<evidence type="ECO:0000256" key="8">
    <source>
        <dbReference type="ARBA" id="ARBA00022842"/>
    </source>
</evidence>
<dbReference type="PROSITE" id="PS01056">
    <property type="entry name" value="DNA_LIGASE_N2"/>
    <property type="match status" value="1"/>
</dbReference>
<dbReference type="InterPro" id="IPR033136">
    <property type="entry name" value="DNA_ligase_CS"/>
</dbReference>
<proteinExistence type="inferred from homology"/>
<feature type="region of interest" description="Disordered" evidence="16">
    <location>
        <begin position="58"/>
        <end position="80"/>
    </location>
</feature>
<evidence type="ECO:0000256" key="10">
    <source>
        <dbReference type="ARBA" id="ARBA00023204"/>
    </source>
</evidence>
<dbReference type="SUPFAM" id="SSF52113">
    <property type="entry name" value="BRCT domain"/>
    <property type="match status" value="1"/>
</dbReference>
<dbReference type="Gene3D" id="2.40.50.140">
    <property type="entry name" value="Nucleic acid-binding proteins"/>
    <property type="match status" value="1"/>
</dbReference>
<dbReference type="SUPFAM" id="SSF50249">
    <property type="entry name" value="Nucleic acid-binding proteins"/>
    <property type="match status" value="1"/>
</dbReference>
<dbReference type="SUPFAM" id="SSF47781">
    <property type="entry name" value="RuvA domain 2-like"/>
    <property type="match status" value="1"/>
</dbReference>
<keyword evidence="10 14" id="KW-0234">DNA repair</keyword>
<dbReference type="RefSeq" id="WP_122629430.1">
    <property type="nucleotide sequence ID" value="NZ_UPPP01000094.1"/>
</dbReference>
<dbReference type="SUPFAM" id="SSF56091">
    <property type="entry name" value="DNA ligase/mRNA capping enzyme, catalytic domain"/>
    <property type="match status" value="1"/>
</dbReference>
<dbReference type="NCBIfam" id="TIGR00575">
    <property type="entry name" value="dnlj"/>
    <property type="match status" value="1"/>
</dbReference>
<evidence type="ECO:0000259" key="17">
    <source>
        <dbReference type="PROSITE" id="PS50172"/>
    </source>
</evidence>
<dbReference type="CDD" id="cd00114">
    <property type="entry name" value="LIGANc"/>
    <property type="match status" value="1"/>
</dbReference>
<dbReference type="Pfam" id="PF03120">
    <property type="entry name" value="OB_DNA_ligase"/>
    <property type="match status" value="1"/>
</dbReference>
<dbReference type="Gene3D" id="1.10.287.610">
    <property type="entry name" value="Helix hairpin bin"/>
    <property type="match status" value="1"/>
</dbReference>
<dbReference type="InterPro" id="IPR013839">
    <property type="entry name" value="DNAligase_adenylation"/>
</dbReference>
<evidence type="ECO:0000256" key="5">
    <source>
        <dbReference type="ARBA" id="ARBA00022723"/>
    </source>
</evidence>
<evidence type="ECO:0000256" key="6">
    <source>
        <dbReference type="ARBA" id="ARBA00022763"/>
    </source>
</evidence>
<organism evidence="18 19">
    <name type="scientific">Lucifera butyrica</name>
    <dbReference type="NCBI Taxonomy" id="1351585"/>
    <lineage>
        <taxon>Bacteria</taxon>
        <taxon>Bacillati</taxon>
        <taxon>Bacillota</taxon>
        <taxon>Negativicutes</taxon>
        <taxon>Veillonellales</taxon>
        <taxon>Veillonellaceae</taxon>
        <taxon>Lucifera</taxon>
    </lineage>
</organism>
<keyword evidence="7 14" id="KW-0862">Zinc</keyword>
<dbReference type="GO" id="GO:0006281">
    <property type="term" value="P:DNA repair"/>
    <property type="evidence" value="ECO:0007669"/>
    <property type="project" value="UniProtKB-KW"/>
</dbReference>
<comment type="similarity">
    <text evidence="13 14">Belongs to the NAD-dependent DNA ligase family. LigA subfamily.</text>
</comment>
<dbReference type="GO" id="GO:0005829">
    <property type="term" value="C:cytosol"/>
    <property type="evidence" value="ECO:0007669"/>
    <property type="project" value="TreeGrafter"/>
</dbReference>
<dbReference type="SMART" id="SM00532">
    <property type="entry name" value="LIGANc"/>
    <property type="match status" value="1"/>
</dbReference>
<evidence type="ECO:0000313" key="19">
    <source>
        <dbReference type="Proteomes" id="UP000277811"/>
    </source>
</evidence>
<feature type="compositionally biased region" description="Basic and acidic residues" evidence="16">
    <location>
        <begin position="505"/>
        <end position="517"/>
    </location>
</feature>
<dbReference type="EMBL" id="UPPP01000094">
    <property type="protein sequence ID" value="VBB08551.1"/>
    <property type="molecule type" value="Genomic_DNA"/>
</dbReference>
<evidence type="ECO:0000256" key="14">
    <source>
        <dbReference type="HAMAP-Rule" id="MF_01588"/>
    </source>
</evidence>
<evidence type="ECO:0000256" key="15">
    <source>
        <dbReference type="SAM" id="Coils"/>
    </source>
</evidence>
<evidence type="ECO:0000256" key="11">
    <source>
        <dbReference type="ARBA" id="ARBA00023211"/>
    </source>
</evidence>
<comment type="caution">
    <text evidence="14">Lacks conserved residue(s) required for the propagation of feature annotation.</text>
</comment>
<keyword evidence="5 14" id="KW-0479">Metal-binding</keyword>
<keyword evidence="11 14" id="KW-0464">Manganese</keyword>
<dbReference type="PROSITE" id="PS50172">
    <property type="entry name" value="BRCT"/>
    <property type="match status" value="1"/>
</dbReference>
<dbReference type="InterPro" id="IPR010994">
    <property type="entry name" value="RuvA_2-like"/>
</dbReference>
<dbReference type="NCBIfam" id="NF005932">
    <property type="entry name" value="PRK07956.1"/>
    <property type="match status" value="1"/>
</dbReference>
<feature type="binding site" evidence="14">
    <location>
        <position position="320"/>
    </location>
    <ligand>
        <name>NAD(+)</name>
        <dbReference type="ChEBI" id="CHEBI:57540"/>
    </ligand>
</feature>
<keyword evidence="6 14" id="KW-0227">DNA damage</keyword>
<feature type="binding site" evidence="14">
    <location>
        <position position="181"/>
    </location>
    <ligand>
        <name>NAD(+)</name>
        <dbReference type="ChEBI" id="CHEBI:57540"/>
    </ligand>
</feature>
<dbReference type="GO" id="GO:0006260">
    <property type="term" value="P:DNA replication"/>
    <property type="evidence" value="ECO:0007669"/>
    <property type="project" value="UniProtKB-KW"/>
</dbReference>
<dbReference type="OrthoDB" id="9759736at2"/>
<dbReference type="GO" id="GO:0046872">
    <property type="term" value="F:metal ion binding"/>
    <property type="evidence" value="ECO:0007669"/>
    <property type="project" value="UniProtKB-KW"/>
</dbReference>
<dbReference type="InterPro" id="IPR012340">
    <property type="entry name" value="NA-bd_OB-fold"/>
</dbReference>
<dbReference type="Proteomes" id="UP000277811">
    <property type="component" value="Unassembled WGS sequence"/>
</dbReference>
<comment type="function">
    <text evidence="14">DNA ligase that catalyzes the formation of phosphodiester linkages between 5'-phosphoryl and 3'-hydroxyl groups in double-stranded DNA using NAD as a coenzyme and as the energy source for the reaction. It is essential for DNA replication and repair of damaged DNA.</text>
</comment>
<evidence type="ECO:0000256" key="16">
    <source>
        <dbReference type="SAM" id="MobiDB-lite"/>
    </source>
</evidence>
<keyword evidence="4 14" id="KW-0235">DNA replication</keyword>
<dbReference type="AlphaFoldDB" id="A0A498RAU3"/>
<keyword evidence="15" id="KW-0175">Coiled coil</keyword>
<dbReference type="InterPro" id="IPR013840">
    <property type="entry name" value="DNAligase_N"/>
</dbReference>
<evidence type="ECO:0000256" key="1">
    <source>
        <dbReference type="ARBA" id="ARBA00012722"/>
    </source>
</evidence>
<comment type="catalytic activity">
    <reaction evidence="12 14">
        <text>NAD(+) + (deoxyribonucleotide)n-3'-hydroxyl + 5'-phospho-(deoxyribonucleotide)m = (deoxyribonucleotide)n+m + AMP + beta-nicotinamide D-nucleotide.</text>
        <dbReference type="EC" id="6.5.1.2"/>
    </reaction>
</comment>
<evidence type="ECO:0000256" key="7">
    <source>
        <dbReference type="ARBA" id="ARBA00022833"/>
    </source>
</evidence>
<dbReference type="PANTHER" id="PTHR23389:SF9">
    <property type="entry name" value="DNA LIGASE"/>
    <property type="match status" value="1"/>
</dbReference>
<dbReference type="GO" id="GO:0003911">
    <property type="term" value="F:DNA ligase (NAD+) activity"/>
    <property type="evidence" value="ECO:0007669"/>
    <property type="project" value="UniProtKB-UniRule"/>
</dbReference>
<feature type="coiled-coil region" evidence="15">
    <location>
        <begin position="6"/>
        <end position="33"/>
    </location>
</feature>